<gene>
    <name evidence="2" type="ORF">DWV78_16925</name>
</gene>
<organism evidence="2 3">
    <name type="scientific">Agathobacter rectalis</name>
    <dbReference type="NCBI Taxonomy" id="39491"/>
    <lineage>
        <taxon>Bacteria</taxon>
        <taxon>Bacillati</taxon>
        <taxon>Bacillota</taxon>
        <taxon>Clostridia</taxon>
        <taxon>Lachnospirales</taxon>
        <taxon>Lachnospiraceae</taxon>
        <taxon>Agathobacter</taxon>
    </lineage>
</organism>
<feature type="domain" description="MAE-28990/MAE-18760-like HEPN" evidence="1">
    <location>
        <begin position="6"/>
        <end position="224"/>
    </location>
</feature>
<accession>A0A413B274</accession>
<dbReference type="EMBL" id="QSAE01000157">
    <property type="protein sequence ID" value="RGW31473.1"/>
    <property type="molecule type" value="Genomic_DNA"/>
</dbReference>
<dbReference type="Proteomes" id="UP000286581">
    <property type="component" value="Unassembled WGS sequence"/>
</dbReference>
<proteinExistence type="predicted"/>
<evidence type="ECO:0000259" key="1">
    <source>
        <dbReference type="Pfam" id="PF18737"/>
    </source>
</evidence>
<name>A0A413B274_9FIRM</name>
<reference evidence="2 3" key="1">
    <citation type="submission" date="2018-08" db="EMBL/GenBank/DDBJ databases">
        <title>A genome reference for cultivated species of the human gut microbiota.</title>
        <authorList>
            <person name="Zou Y."/>
            <person name="Xue W."/>
            <person name="Luo G."/>
        </authorList>
    </citation>
    <scope>NUCLEOTIDE SEQUENCE [LARGE SCALE GENOMIC DNA]</scope>
    <source>
        <strain evidence="2 3">AF12-8</strain>
    </source>
</reference>
<dbReference type="InterPro" id="IPR040788">
    <property type="entry name" value="HEPN_MAE_28990"/>
</dbReference>
<dbReference type="Pfam" id="PF18737">
    <property type="entry name" value="HEPN_MAE_28990"/>
    <property type="match status" value="1"/>
</dbReference>
<sequence length="246" mass="28888">MKIEQFEDYIHDDLAWRKMEISQLFRIFNDAESKEVVTKSIVLLLYAHWEGFLKKCFKCYLKYVSERKVKIKKLTVNFKAIELKSLAQQCIDDDGLNLAKELQFLNKQEKIAEKPFKISIDVDNDFDEDIINTKHNLSSKVLKNICDIVGIVYNNAMQARATYIDSVLLKHRNSIGHAGKLAKGNTDTEESLSYEQVVKLKEFILLMLDYYAQILLDYTEKEYYLIEKEDERLEYEKEKENELSGV</sequence>
<dbReference type="AlphaFoldDB" id="A0A413B274"/>
<comment type="caution">
    <text evidence="2">The sequence shown here is derived from an EMBL/GenBank/DDBJ whole genome shotgun (WGS) entry which is preliminary data.</text>
</comment>
<evidence type="ECO:0000313" key="2">
    <source>
        <dbReference type="EMBL" id="RGW31473.1"/>
    </source>
</evidence>
<evidence type="ECO:0000313" key="3">
    <source>
        <dbReference type="Proteomes" id="UP000286581"/>
    </source>
</evidence>
<protein>
    <recommendedName>
        <fullName evidence="1">MAE-28990/MAE-18760-like HEPN domain-containing protein</fullName>
    </recommendedName>
</protein>